<reference evidence="1" key="1">
    <citation type="submission" date="2023-03" db="UniProtKB">
        <authorList>
            <consortium name="EnsemblPlants"/>
        </authorList>
    </citation>
    <scope>IDENTIFICATION</scope>
</reference>
<sequence length="67" mass="7838">MKTKETPIQKKTRKKFVKAAISFTSSSSFTWRPKENRASDEAYLVSLKMISNEASYSREYRTDLGRR</sequence>
<evidence type="ECO:0000313" key="1">
    <source>
        <dbReference type="EnsemblPlants" id="MELO3C024872.2.1"/>
    </source>
</evidence>
<organism evidence="1">
    <name type="scientific">Cucumis melo</name>
    <name type="common">Muskmelon</name>
    <dbReference type="NCBI Taxonomy" id="3656"/>
    <lineage>
        <taxon>Eukaryota</taxon>
        <taxon>Viridiplantae</taxon>
        <taxon>Streptophyta</taxon>
        <taxon>Embryophyta</taxon>
        <taxon>Tracheophyta</taxon>
        <taxon>Spermatophyta</taxon>
        <taxon>Magnoliopsida</taxon>
        <taxon>eudicotyledons</taxon>
        <taxon>Gunneridae</taxon>
        <taxon>Pentapetalae</taxon>
        <taxon>rosids</taxon>
        <taxon>fabids</taxon>
        <taxon>Cucurbitales</taxon>
        <taxon>Cucurbitaceae</taxon>
        <taxon>Benincaseae</taxon>
        <taxon>Cucumis</taxon>
    </lineage>
</organism>
<dbReference type="EnsemblPlants" id="MELO3C024872.2.1">
    <property type="protein sequence ID" value="MELO3C024872.2.1"/>
    <property type="gene ID" value="MELO3C024872.2"/>
</dbReference>
<proteinExistence type="predicted"/>
<accession>A0A9I9DX01</accession>
<name>A0A9I9DX01_CUCME</name>
<protein>
    <submittedName>
        <fullName evidence="1">Uncharacterized protein</fullName>
    </submittedName>
</protein>
<dbReference type="Gramene" id="MELO3C024872.2.1">
    <property type="protein sequence ID" value="MELO3C024872.2.1"/>
    <property type="gene ID" value="MELO3C024872.2"/>
</dbReference>
<dbReference type="AlphaFoldDB" id="A0A9I9DX01"/>